<accession>A0ABX6WIW8</accession>
<dbReference type="EMBL" id="CP065050">
    <property type="protein sequence ID" value="QPI61393.1"/>
    <property type="molecule type" value="Genomic_DNA"/>
</dbReference>
<evidence type="ECO:0000313" key="3">
    <source>
        <dbReference type="Proteomes" id="UP000663421"/>
    </source>
</evidence>
<dbReference type="Proteomes" id="UP000663421">
    <property type="component" value="Chromosome"/>
</dbReference>
<keyword evidence="3" id="KW-1185">Reference proteome</keyword>
<protein>
    <recommendedName>
        <fullName evidence="4">Transposase IS701-like DDE domain-containing protein</fullName>
    </recommendedName>
</protein>
<feature type="region of interest" description="Disordered" evidence="1">
    <location>
        <begin position="195"/>
        <end position="226"/>
    </location>
</feature>
<gene>
    <name evidence="2" type="ORF">I1A49_46640</name>
</gene>
<proteinExistence type="predicted"/>
<evidence type="ECO:0000256" key="1">
    <source>
        <dbReference type="SAM" id="MobiDB-lite"/>
    </source>
</evidence>
<feature type="compositionally biased region" description="Basic and acidic residues" evidence="1">
    <location>
        <begin position="86"/>
        <end position="108"/>
    </location>
</feature>
<name>A0ABX6WIW8_STRMQ</name>
<evidence type="ECO:0000313" key="2">
    <source>
        <dbReference type="EMBL" id="QPI61393.1"/>
    </source>
</evidence>
<evidence type="ECO:0008006" key="4">
    <source>
        <dbReference type="Google" id="ProtNLM"/>
    </source>
</evidence>
<feature type="region of interest" description="Disordered" evidence="1">
    <location>
        <begin position="79"/>
        <end position="157"/>
    </location>
</feature>
<sequence length="226" mass="24482">MDVIAPVLVLQTLHDLSDRETAEAVRCDIWWRVARKVAADRVISVTDPEGRHVHKSVHHRQDGFKGHVVIVPVTGLFTAGRRRGRPGRDLPRRRHPADQRQAQRDVGDRLPGLPAAGPLHHRQRRPDPETVRCGRPGPNGDNNPACARTTGSTVPWSRVPASGWSARRAAAAHWATARRATSSAARNLTSTGAQTAMSAPFPSRPPIVQQSPQPMASSRAGAIGDG</sequence>
<organism evidence="2 3">
    <name type="scientific">Streptomyces malaysiensis</name>
    <dbReference type="NCBI Taxonomy" id="92644"/>
    <lineage>
        <taxon>Bacteria</taxon>
        <taxon>Bacillati</taxon>
        <taxon>Actinomycetota</taxon>
        <taxon>Actinomycetes</taxon>
        <taxon>Kitasatosporales</taxon>
        <taxon>Streptomycetaceae</taxon>
        <taxon>Streptomyces</taxon>
        <taxon>Streptomyces violaceusniger group</taxon>
    </lineage>
</organism>
<reference evidence="2 3" key="1">
    <citation type="submission" date="2020-11" db="EMBL/GenBank/DDBJ databases">
        <title>Complete genome sequence unveiled secondary metabolic potentials in Streptomyces solisilvae HNM0141.</title>
        <authorList>
            <person name="Huang X."/>
        </authorList>
    </citation>
    <scope>NUCLEOTIDE SEQUENCE [LARGE SCALE GENOMIC DNA]</scope>
    <source>
        <strain evidence="2 3">HNM0141</strain>
    </source>
</reference>